<feature type="compositionally biased region" description="Acidic residues" evidence="1">
    <location>
        <begin position="341"/>
        <end position="353"/>
    </location>
</feature>
<evidence type="ECO:0008006" key="5">
    <source>
        <dbReference type="Google" id="ProtNLM"/>
    </source>
</evidence>
<dbReference type="SUPFAM" id="SSF48264">
    <property type="entry name" value="Cytochrome P450"/>
    <property type="match status" value="1"/>
</dbReference>
<dbReference type="PANTHER" id="PTHR24306">
    <property type="match status" value="1"/>
</dbReference>
<dbReference type="GO" id="GO:0004497">
    <property type="term" value="F:monooxygenase activity"/>
    <property type="evidence" value="ECO:0007669"/>
    <property type="project" value="InterPro"/>
</dbReference>
<feature type="region of interest" description="Disordered" evidence="1">
    <location>
        <begin position="590"/>
        <end position="624"/>
    </location>
</feature>
<gene>
    <name evidence="3" type="ORF">K458DRAFT_445376</name>
</gene>
<feature type="transmembrane region" description="Helical" evidence="2">
    <location>
        <begin position="20"/>
        <end position="42"/>
    </location>
</feature>
<accession>A0A6G1IQ98</accession>
<keyword evidence="2" id="KW-0812">Transmembrane</keyword>
<evidence type="ECO:0000256" key="1">
    <source>
        <dbReference type="SAM" id="MobiDB-lite"/>
    </source>
</evidence>
<feature type="compositionally biased region" description="Low complexity" evidence="1">
    <location>
        <begin position="591"/>
        <end position="604"/>
    </location>
</feature>
<keyword evidence="4" id="KW-1185">Reference proteome</keyword>
<evidence type="ECO:0000256" key="2">
    <source>
        <dbReference type="SAM" id="Phobius"/>
    </source>
</evidence>
<dbReference type="GO" id="GO:0005506">
    <property type="term" value="F:iron ion binding"/>
    <property type="evidence" value="ECO:0007669"/>
    <property type="project" value="InterPro"/>
</dbReference>
<feature type="transmembrane region" description="Helical" evidence="2">
    <location>
        <begin position="62"/>
        <end position="79"/>
    </location>
</feature>
<organism evidence="3 4">
    <name type="scientific">Lentithecium fluviatile CBS 122367</name>
    <dbReference type="NCBI Taxonomy" id="1168545"/>
    <lineage>
        <taxon>Eukaryota</taxon>
        <taxon>Fungi</taxon>
        <taxon>Dikarya</taxon>
        <taxon>Ascomycota</taxon>
        <taxon>Pezizomycotina</taxon>
        <taxon>Dothideomycetes</taxon>
        <taxon>Pleosporomycetidae</taxon>
        <taxon>Pleosporales</taxon>
        <taxon>Massarineae</taxon>
        <taxon>Lentitheciaceae</taxon>
        <taxon>Lentithecium</taxon>
    </lineage>
</organism>
<evidence type="ECO:0000313" key="3">
    <source>
        <dbReference type="EMBL" id="KAF2680160.1"/>
    </source>
</evidence>
<sequence>MGVFKGLFVSVYASNGAIRVLFLPVCYVLLSIPFVLVLARYYRIDSSIASFLFAERSFTDTLLQVFVSLVAFLLPTRIISARSQSVSQDGRKRRVQQMPYWIPGVRHWANVVFGGEGWMKGLRDSSITPIIAYNAAGAKHNIVLSPPLLDQLLKESNSLDEAEITKWSILRNTFNMPANTKTGYLELRPEIAKTIENELFKGPTMEAVLASSLSMLSESLPDLITFNSSIVDQMPWERVAGLDLTEETVEAECDLFGIINEFFCNAIIPPITGTPFLESYQLLASDLATFNQFYYPLALGLPRLYPLPGLPGAMLAKKRLLRNFERLFDELTNPPKKKVPDDDESVSGEETDADTPTPFTALNNLFTKHDMPIQARAAIALQLLHSVFSGVVPLACWTIVHIHHAAASANSQDTKETLIGMLLAETKLWAEAVQPPSIHPSFPAPPEISFKSIPKALESNSFPLLRSCINETRRFYKSSVATLKLNKSITVTDPETLRPGIQEKWELDTGSYIDIGISQSLINTSAANFLTPNSYKPDRFLHTPPPSSVTSPSAPYETLTTALLLAFVAGVLQLWDITAAPKKTFRDHMQEAQAAAAGEKQPQASRKAGSWVVPGAGDGAGVKVPRGEVRVRIRRRGRLPERNVVRRGKGSR</sequence>
<dbReference type="GO" id="GO:0020037">
    <property type="term" value="F:heme binding"/>
    <property type="evidence" value="ECO:0007669"/>
    <property type="project" value="InterPro"/>
</dbReference>
<dbReference type="Proteomes" id="UP000799291">
    <property type="component" value="Unassembled WGS sequence"/>
</dbReference>
<dbReference type="InterPro" id="IPR036396">
    <property type="entry name" value="Cyt_P450_sf"/>
</dbReference>
<feature type="region of interest" description="Disordered" evidence="1">
    <location>
        <begin position="332"/>
        <end position="358"/>
    </location>
</feature>
<dbReference type="PANTHER" id="PTHR24306:SF7">
    <property type="entry name" value="AHBB"/>
    <property type="match status" value="1"/>
</dbReference>
<protein>
    <recommendedName>
        <fullName evidence="5">Cytochrome P450</fullName>
    </recommendedName>
</protein>
<dbReference type="OrthoDB" id="3366823at2759"/>
<evidence type="ECO:0000313" key="4">
    <source>
        <dbReference type="Proteomes" id="UP000799291"/>
    </source>
</evidence>
<dbReference type="EMBL" id="MU005598">
    <property type="protein sequence ID" value="KAF2680160.1"/>
    <property type="molecule type" value="Genomic_DNA"/>
</dbReference>
<dbReference type="AlphaFoldDB" id="A0A6G1IQ98"/>
<reference evidence="3" key="1">
    <citation type="journal article" date="2020" name="Stud. Mycol.">
        <title>101 Dothideomycetes genomes: a test case for predicting lifestyles and emergence of pathogens.</title>
        <authorList>
            <person name="Haridas S."/>
            <person name="Albert R."/>
            <person name="Binder M."/>
            <person name="Bloem J."/>
            <person name="Labutti K."/>
            <person name="Salamov A."/>
            <person name="Andreopoulos B."/>
            <person name="Baker S."/>
            <person name="Barry K."/>
            <person name="Bills G."/>
            <person name="Bluhm B."/>
            <person name="Cannon C."/>
            <person name="Castanera R."/>
            <person name="Culley D."/>
            <person name="Daum C."/>
            <person name="Ezra D."/>
            <person name="Gonzalez J."/>
            <person name="Henrissat B."/>
            <person name="Kuo A."/>
            <person name="Liang C."/>
            <person name="Lipzen A."/>
            <person name="Lutzoni F."/>
            <person name="Magnuson J."/>
            <person name="Mondo S."/>
            <person name="Nolan M."/>
            <person name="Ohm R."/>
            <person name="Pangilinan J."/>
            <person name="Park H.-J."/>
            <person name="Ramirez L."/>
            <person name="Alfaro M."/>
            <person name="Sun H."/>
            <person name="Tritt A."/>
            <person name="Yoshinaga Y."/>
            <person name="Zwiers L.-H."/>
            <person name="Turgeon B."/>
            <person name="Goodwin S."/>
            <person name="Spatafora J."/>
            <person name="Crous P."/>
            <person name="Grigoriev I."/>
        </authorList>
    </citation>
    <scope>NUCLEOTIDE SEQUENCE</scope>
    <source>
        <strain evidence="3">CBS 122367</strain>
    </source>
</reference>
<dbReference type="Gene3D" id="1.10.630.10">
    <property type="entry name" value="Cytochrome P450"/>
    <property type="match status" value="1"/>
</dbReference>
<name>A0A6G1IQ98_9PLEO</name>
<proteinExistence type="predicted"/>
<keyword evidence="2" id="KW-1133">Transmembrane helix</keyword>
<dbReference type="GO" id="GO:0016705">
    <property type="term" value="F:oxidoreductase activity, acting on paired donors, with incorporation or reduction of molecular oxygen"/>
    <property type="evidence" value="ECO:0007669"/>
    <property type="project" value="InterPro"/>
</dbReference>
<keyword evidence="2" id="KW-0472">Membrane</keyword>